<evidence type="ECO:0000313" key="3">
    <source>
        <dbReference type="EMBL" id="VDI73027.1"/>
    </source>
</evidence>
<dbReference type="InterPro" id="IPR036179">
    <property type="entry name" value="Ig-like_dom_sf"/>
</dbReference>
<dbReference type="InterPro" id="IPR001846">
    <property type="entry name" value="VWF_type-D"/>
</dbReference>
<protein>
    <recommendedName>
        <fullName evidence="5">Ig-like domain-containing protein</fullName>
    </recommendedName>
</protein>
<dbReference type="OrthoDB" id="6112397at2759"/>
<dbReference type="InterPro" id="IPR013783">
    <property type="entry name" value="Ig-like_fold"/>
</dbReference>
<keyword evidence="4" id="KW-1185">Reference proteome</keyword>
<accession>A0A8B6H2W4</accession>
<organism evidence="3 4">
    <name type="scientific">Mytilus galloprovincialis</name>
    <name type="common">Mediterranean mussel</name>
    <dbReference type="NCBI Taxonomy" id="29158"/>
    <lineage>
        <taxon>Eukaryota</taxon>
        <taxon>Metazoa</taxon>
        <taxon>Spiralia</taxon>
        <taxon>Lophotrochozoa</taxon>
        <taxon>Mollusca</taxon>
        <taxon>Bivalvia</taxon>
        <taxon>Autobranchia</taxon>
        <taxon>Pteriomorphia</taxon>
        <taxon>Mytilida</taxon>
        <taxon>Mytiloidea</taxon>
        <taxon>Mytilidae</taxon>
        <taxon>Mytilinae</taxon>
        <taxon>Mytilus</taxon>
    </lineage>
</organism>
<name>A0A8B6H2W4_MYTGA</name>
<evidence type="ECO:0000259" key="1">
    <source>
        <dbReference type="PROSITE" id="PS50835"/>
    </source>
</evidence>
<evidence type="ECO:0000313" key="4">
    <source>
        <dbReference type="Proteomes" id="UP000596742"/>
    </source>
</evidence>
<feature type="domain" description="Ig-like" evidence="1">
    <location>
        <begin position="735"/>
        <end position="823"/>
    </location>
</feature>
<dbReference type="InterPro" id="IPR007110">
    <property type="entry name" value="Ig-like_dom"/>
</dbReference>
<dbReference type="Proteomes" id="UP000596742">
    <property type="component" value="Unassembled WGS sequence"/>
</dbReference>
<dbReference type="PROSITE" id="PS50835">
    <property type="entry name" value="IG_LIKE"/>
    <property type="match status" value="1"/>
</dbReference>
<reference evidence="3" key="1">
    <citation type="submission" date="2018-11" db="EMBL/GenBank/DDBJ databases">
        <authorList>
            <person name="Alioto T."/>
            <person name="Alioto T."/>
        </authorList>
    </citation>
    <scope>NUCLEOTIDE SEQUENCE</scope>
</reference>
<dbReference type="Pfam" id="PF13927">
    <property type="entry name" value="Ig_3"/>
    <property type="match status" value="1"/>
</dbReference>
<dbReference type="PROSITE" id="PS51233">
    <property type="entry name" value="VWFD"/>
    <property type="match status" value="1"/>
</dbReference>
<dbReference type="AlphaFoldDB" id="A0A8B6H2W4"/>
<sequence>MAIENEDQIELVCYIEKYETSNGQKTSLYNVGCKPLNFCSSSGPVLPVIGKRSASKRIDRTTCHECCSDKDICNLEGHCGSKSVTLPVGSTICYSCPLAMDPNKCNHIALCDSACSLKQTRNLIGQPRWTHGCSEKSQCATIAQSNPQGVCSFCCDTELCNHNCTIKSTIAPPTTTTTMAPTIHIAPCKVRLNDNPVLSIPYINQDGDVKFNCTFRSSTSRIDVVYKVSWTVDGHPLKNRNGIDEVTLLSSYEHVAILDAYNLNGNLNKMLRCKVEPQCSIGDPLPGSHSNGYWVGIKVSPQRISHTVEQNITLVSTLPVISSDGLHKLYVGPQIESTGQNLTACKYPFEWDPFTRKYISTIPVLSILPHSFYKTSDKLFFRQLKDLNFPIFRNYNLPIVQIGSYDARHDVSHRCELKEGHVNVFDNSTLDASAYSYLELYQTNSTPTIEVQVKRQPCGNKNCSCAIIVREGNDAVQIDTCGQTTSIIPEVTYLSNTSEKHMSMQQTDDGLFFLVTVLSGSNITVNLTGSDPDMHVVLSILDQDKNPPGGICGNETWLYIPGIGNVASNGQKEPEFLKAWTLPQNASMFKTGISFDQNNSITDIGKIFRFLITVSLISSAAGGHLCLQCDHVTIPQDCFHVVRCGTHEDCFVDKFRTHEGYEYFSLGCRDIDKCSGASAIGKRSNASLVVRKSVPVEEANDNGDSSICHACCNGKAICNVENLCVSPGDLHEIRPVMMVKPHDRNVLPGDKIELQCLIAHIDGLPFNITWTHQDSNKVVTSPPVQLMSESQILHMTITSQHYGYWTCSARNQNGEVNATAVIKPPVPSG</sequence>
<dbReference type="EMBL" id="UYJE01009396">
    <property type="protein sequence ID" value="VDI73027.1"/>
    <property type="molecule type" value="Genomic_DNA"/>
</dbReference>
<dbReference type="SUPFAM" id="SSF48726">
    <property type="entry name" value="Immunoglobulin"/>
    <property type="match status" value="1"/>
</dbReference>
<feature type="domain" description="VWFD" evidence="2">
    <location>
        <begin position="412"/>
        <end position="588"/>
    </location>
</feature>
<evidence type="ECO:0008006" key="5">
    <source>
        <dbReference type="Google" id="ProtNLM"/>
    </source>
</evidence>
<evidence type="ECO:0000259" key="2">
    <source>
        <dbReference type="PROSITE" id="PS51233"/>
    </source>
</evidence>
<proteinExistence type="predicted"/>
<comment type="caution">
    <text evidence="3">The sequence shown here is derived from an EMBL/GenBank/DDBJ whole genome shotgun (WGS) entry which is preliminary data.</text>
</comment>
<gene>
    <name evidence="3" type="ORF">MGAL_10B051993</name>
</gene>
<dbReference type="Gene3D" id="2.60.40.10">
    <property type="entry name" value="Immunoglobulins"/>
    <property type="match status" value="1"/>
</dbReference>